<feature type="compositionally biased region" description="Basic and acidic residues" evidence="1">
    <location>
        <begin position="52"/>
        <end position="64"/>
    </location>
</feature>
<organism evidence="2 3">
    <name type="scientific">Streptomyces pseudogriseolus</name>
    <name type="common">Streptomyces gancidicus</name>
    <name type="synonym">Streptomyces rubiginosus</name>
    <dbReference type="NCBI Taxonomy" id="36817"/>
    <lineage>
        <taxon>Bacteria</taxon>
        <taxon>Bacillati</taxon>
        <taxon>Actinomycetota</taxon>
        <taxon>Actinomycetes</taxon>
        <taxon>Kitasatosporales</taxon>
        <taxon>Streptomycetaceae</taxon>
        <taxon>Streptomyces</taxon>
        <taxon>Streptomyces pseudogriseolus group</taxon>
    </lineage>
</organism>
<accession>A0ABQ2TP66</accession>
<reference evidence="3" key="1">
    <citation type="journal article" date="2019" name="Int. J. Syst. Evol. Microbiol.">
        <title>The Global Catalogue of Microorganisms (GCM) 10K type strain sequencing project: providing services to taxonomists for standard genome sequencing and annotation.</title>
        <authorList>
            <consortium name="The Broad Institute Genomics Platform"/>
            <consortium name="The Broad Institute Genome Sequencing Center for Infectious Disease"/>
            <person name="Wu L."/>
            <person name="Ma J."/>
        </authorList>
    </citation>
    <scope>NUCLEOTIDE SEQUENCE [LARGE SCALE GENOMIC DNA]</scope>
    <source>
        <strain evidence="3">JCM 4416</strain>
    </source>
</reference>
<evidence type="ECO:0000256" key="1">
    <source>
        <dbReference type="SAM" id="MobiDB-lite"/>
    </source>
</evidence>
<evidence type="ECO:0000313" key="2">
    <source>
        <dbReference type="EMBL" id="GGS78277.1"/>
    </source>
</evidence>
<sequence length="115" mass="12850">MTRMRACQHCNEGFEVAATGRPPKYCSSKCRKAAWEAERFRQAVVVEVAKRLAAERRRENRRNETPGSSGIRRNETPPQATPPNPARRRSGMTASAMPLWTDRGEPGGEGRPSRA</sequence>
<comment type="caution">
    <text evidence="2">The sequence shown here is derived from an EMBL/GenBank/DDBJ whole genome shotgun (WGS) entry which is preliminary data.</text>
</comment>
<feature type="compositionally biased region" description="Basic and acidic residues" evidence="1">
    <location>
        <begin position="102"/>
        <end position="115"/>
    </location>
</feature>
<dbReference type="EMBL" id="BMTX01000050">
    <property type="protein sequence ID" value="GGS78277.1"/>
    <property type="molecule type" value="Genomic_DNA"/>
</dbReference>
<proteinExistence type="predicted"/>
<gene>
    <name evidence="2" type="ORF">GCM10010285_65500</name>
</gene>
<evidence type="ECO:0000313" key="3">
    <source>
        <dbReference type="Proteomes" id="UP000597853"/>
    </source>
</evidence>
<keyword evidence="3" id="KW-1185">Reference proteome</keyword>
<feature type="region of interest" description="Disordered" evidence="1">
    <location>
        <begin position="52"/>
        <end position="115"/>
    </location>
</feature>
<dbReference type="Proteomes" id="UP000597853">
    <property type="component" value="Unassembled WGS sequence"/>
</dbReference>
<name>A0ABQ2TP66_STREZ</name>
<protein>
    <submittedName>
        <fullName evidence="2">Uncharacterized protein</fullName>
    </submittedName>
</protein>